<feature type="transmembrane region" description="Helical" evidence="1">
    <location>
        <begin position="51"/>
        <end position="72"/>
    </location>
</feature>
<reference evidence="2 3" key="1">
    <citation type="submission" date="2020-07" db="EMBL/GenBank/DDBJ databases">
        <title>Sequencing the genomes of 1000 actinobacteria strains.</title>
        <authorList>
            <person name="Klenk H.-P."/>
        </authorList>
    </citation>
    <scope>NUCLEOTIDE SEQUENCE [LARGE SCALE GENOMIC DNA]</scope>
    <source>
        <strain evidence="2 3">DSM 104001</strain>
    </source>
</reference>
<accession>A0A853C909</accession>
<dbReference type="EMBL" id="JACBZT010000001">
    <property type="protein sequence ID" value="NYJ04460.1"/>
    <property type="molecule type" value="Genomic_DNA"/>
</dbReference>
<dbReference type="RefSeq" id="WP_179715177.1">
    <property type="nucleotide sequence ID" value="NZ_JACBZT010000001.1"/>
</dbReference>
<evidence type="ECO:0008006" key="4">
    <source>
        <dbReference type="Google" id="ProtNLM"/>
    </source>
</evidence>
<sequence>MAQVDEQSTVPLLDADERAELERLRAELAALRAGGGPPAEKPPTPGRWRSVVAIVLIVLGCVLAPVALVAVWTNRTISDTDRFVETVSPLVRDPDVQNRIVDRVTTAVMDNIDVKAIGDDAVDALATAGLPAIVTDRLKQLTPTLQSAVEGFVRDRVHDLVTSSAFASAFDQTVRTTQRIAIRVLDGDSTAVQVRGGKVYLDLAPFIDLAKQRLADRGLTLVERIPELHPTIAIADDTQLVRAQGAYKVLHSAAAWLPWIMLLLLATGIFLARRKLRALVGAGLGIALAMLVLAVGLFVARSILIGAVPTGGASAAGAAFDIIVHFLRIGLRTVAVVGLVVALGAFLAGPSPTAVGLRRWWTRQMARIRVGPSTSGPVATWTRRYVRLLRFGALGLAVLVFLFLAHPTGVAVLVIAICLLVVLAVIEYLARPAQPVAPEIPTQAPPAATG</sequence>
<dbReference type="AlphaFoldDB" id="A0A853C909"/>
<name>A0A853C909_9ACTN</name>
<feature type="transmembrane region" description="Helical" evidence="1">
    <location>
        <begin position="411"/>
        <end position="430"/>
    </location>
</feature>
<keyword evidence="1" id="KW-0812">Transmembrane</keyword>
<feature type="transmembrane region" description="Helical" evidence="1">
    <location>
        <begin position="249"/>
        <end position="272"/>
    </location>
</feature>
<proteinExistence type="predicted"/>
<feature type="transmembrane region" description="Helical" evidence="1">
    <location>
        <begin position="278"/>
        <end position="300"/>
    </location>
</feature>
<evidence type="ECO:0000313" key="3">
    <source>
        <dbReference type="Proteomes" id="UP000541969"/>
    </source>
</evidence>
<feature type="transmembrane region" description="Helical" evidence="1">
    <location>
        <begin position="307"/>
        <end position="327"/>
    </location>
</feature>
<gene>
    <name evidence="2" type="ORF">GGQ55_000738</name>
</gene>
<keyword evidence="3" id="KW-1185">Reference proteome</keyword>
<keyword evidence="1" id="KW-1133">Transmembrane helix</keyword>
<feature type="transmembrane region" description="Helical" evidence="1">
    <location>
        <begin position="388"/>
        <end position="405"/>
    </location>
</feature>
<dbReference type="Proteomes" id="UP000541969">
    <property type="component" value="Unassembled WGS sequence"/>
</dbReference>
<evidence type="ECO:0000313" key="2">
    <source>
        <dbReference type="EMBL" id="NYJ04460.1"/>
    </source>
</evidence>
<feature type="transmembrane region" description="Helical" evidence="1">
    <location>
        <begin position="333"/>
        <end position="357"/>
    </location>
</feature>
<keyword evidence="1" id="KW-0472">Membrane</keyword>
<evidence type="ECO:0000256" key="1">
    <source>
        <dbReference type="SAM" id="Phobius"/>
    </source>
</evidence>
<comment type="caution">
    <text evidence="2">The sequence shown here is derived from an EMBL/GenBank/DDBJ whole genome shotgun (WGS) entry which is preliminary data.</text>
</comment>
<protein>
    <recommendedName>
        <fullName evidence="4">Integral membrane protein</fullName>
    </recommendedName>
</protein>
<organism evidence="2 3">
    <name type="scientific">Petropleomorpha daqingensis</name>
    <dbReference type="NCBI Taxonomy" id="2026353"/>
    <lineage>
        <taxon>Bacteria</taxon>
        <taxon>Bacillati</taxon>
        <taxon>Actinomycetota</taxon>
        <taxon>Actinomycetes</taxon>
        <taxon>Geodermatophilales</taxon>
        <taxon>Geodermatophilaceae</taxon>
        <taxon>Petropleomorpha</taxon>
    </lineage>
</organism>